<name>A0ACC4D4S9_POPAL</name>
<evidence type="ECO:0000313" key="1">
    <source>
        <dbReference type="EMBL" id="KAL3612593.1"/>
    </source>
</evidence>
<gene>
    <name evidence="1" type="ORF">D5086_003613</name>
</gene>
<evidence type="ECO:0000313" key="2">
    <source>
        <dbReference type="Proteomes" id="UP000309997"/>
    </source>
</evidence>
<accession>A0ACC4D4S9</accession>
<keyword evidence="2" id="KW-1185">Reference proteome</keyword>
<proteinExistence type="predicted"/>
<comment type="caution">
    <text evidence="1">The sequence shown here is derived from an EMBL/GenBank/DDBJ whole genome shotgun (WGS) entry which is preliminary data.</text>
</comment>
<dbReference type="Proteomes" id="UP000309997">
    <property type="component" value="Unassembled WGS sequence"/>
</dbReference>
<reference evidence="1 2" key="1">
    <citation type="journal article" date="2024" name="Plant Biotechnol. J.">
        <title>Genome and CRISPR/Cas9 system of a widespread forest tree (Populus alba) in the world.</title>
        <authorList>
            <person name="Liu Y.J."/>
            <person name="Jiang P.F."/>
            <person name="Han X.M."/>
            <person name="Li X.Y."/>
            <person name="Wang H.M."/>
            <person name="Wang Y.J."/>
            <person name="Wang X.X."/>
            <person name="Zeng Q.Y."/>
        </authorList>
    </citation>
    <scope>NUCLEOTIDE SEQUENCE [LARGE SCALE GENOMIC DNA]</scope>
    <source>
        <strain evidence="2">cv. PAL-ZL1</strain>
    </source>
</reference>
<dbReference type="EMBL" id="RCHU02000001">
    <property type="protein sequence ID" value="KAL3612593.1"/>
    <property type="molecule type" value="Genomic_DNA"/>
</dbReference>
<protein>
    <submittedName>
        <fullName evidence="1">Uncharacterized protein</fullName>
    </submittedName>
</protein>
<sequence>MLEQGEGVGTVRMHGLARDMAIWISIETGFFCQAGTSVTIIPQKLQKSLTMISFMNCNITRIPSQLFRCSRMTVLLLQGNPLEKIPDDLFREVRALRVLNLSGTLIKSLPSTLLHLVQLRAFLVRDCCYLEKLPLFGDLCELQMLDLSGTRLRELPWKRGMLGNLRYLNLSHTIYLENIETGTLRGLSSLEALDISSSAYKWDVMGNVGEPRAAFDELLSLQKLSVLHLRLNSANCLTLKSYWLKRLRKFNIKISPRSCHSNYLPIQHDEKRVILRGVDLMTGGLEGLFCNASALDLVNCGGMDNLSEVVVRHNLHGLSGLKSLTISSSILEGIVPKRGCLGMLKTLEVVDCRRLENQLVSFSFLRQLKNLEEIKVGECRRIKRLIAGSASNSELPKLKTIEMWDMVNLKGVCTRTVHRPVLERIGLETGRLLKGSVFSYINNTVRFQSNVNTFEKEMDNLPDQRKRQKHELELADRNDKIATKQVKRVAAKS</sequence>
<organism evidence="1 2">
    <name type="scientific">Populus alba</name>
    <name type="common">White poplar</name>
    <dbReference type="NCBI Taxonomy" id="43335"/>
    <lineage>
        <taxon>Eukaryota</taxon>
        <taxon>Viridiplantae</taxon>
        <taxon>Streptophyta</taxon>
        <taxon>Embryophyta</taxon>
        <taxon>Tracheophyta</taxon>
        <taxon>Spermatophyta</taxon>
        <taxon>Magnoliopsida</taxon>
        <taxon>eudicotyledons</taxon>
        <taxon>Gunneridae</taxon>
        <taxon>Pentapetalae</taxon>
        <taxon>rosids</taxon>
        <taxon>fabids</taxon>
        <taxon>Malpighiales</taxon>
        <taxon>Salicaceae</taxon>
        <taxon>Saliceae</taxon>
        <taxon>Populus</taxon>
    </lineage>
</organism>